<proteinExistence type="predicted"/>
<dbReference type="AlphaFoldDB" id="A0A4Y2N1Y9"/>
<comment type="caution">
    <text evidence="1">The sequence shown here is derived from an EMBL/GenBank/DDBJ whole genome shotgun (WGS) entry which is preliminary data.</text>
</comment>
<name>A0A4Y2N1Y9_ARAVE</name>
<gene>
    <name evidence="1" type="ORF">AVEN_149471_1</name>
</gene>
<dbReference type="Proteomes" id="UP000499080">
    <property type="component" value="Unassembled WGS sequence"/>
</dbReference>
<reference evidence="1 2" key="1">
    <citation type="journal article" date="2019" name="Sci. Rep.">
        <title>Orb-weaving spider Araneus ventricosus genome elucidates the spidroin gene catalogue.</title>
        <authorList>
            <person name="Kono N."/>
            <person name="Nakamura H."/>
            <person name="Ohtoshi R."/>
            <person name="Moran D.A.P."/>
            <person name="Shinohara A."/>
            <person name="Yoshida Y."/>
            <person name="Fujiwara M."/>
            <person name="Mori M."/>
            <person name="Tomita M."/>
            <person name="Arakawa K."/>
        </authorList>
    </citation>
    <scope>NUCLEOTIDE SEQUENCE [LARGE SCALE GENOMIC DNA]</scope>
</reference>
<organism evidence="1 2">
    <name type="scientific">Araneus ventricosus</name>
    <name type="common">Orbweaver spider</name>
    <name type="synonym">Epeira ventricosa</name>
    <dbReference type="NCBI Taxonomy" id="182803"/>
    <lineage>
        <taxon>Eukaryota</taxon>
        <taxon>Metazoa</taxon>
        <taxon>Ecdysozoa</taxon>
        <taxon>Arthropoda</taxon>
        <taxon>Chelicerata</taxon>
        <taxon>Arachnida</taxon>
        <taxon>Araneae</taxon>
        <taxon>Araneomorphae</taxon>
        <taxon>Entelegynae</taxon>
        <taxon>Araneoidea</taxon>
        <taxon>Araneidae</taxon>
        <taxon>Araneus</taxon>
    </lineage>
</organism>
<sequence>MSVRSSRTKTRTVQIPELRSQEKVKQKLLNDDVPSGFERFFSQLHNWSHRTQLLRKTAPKIQHWHTILRPESDREMIERSENNFLYSPTPQLKSSHFYFLAYEVYKEKVL</sequence>
<protein>
    <submittedName>
        <fullName evidence="1">Uncharacterized protein</fullName>
    </submittedName>
</protein>
<keyword evidence="2" id="KW-1185">Reference proteome</keyword>
<dbReference type="EMBL" id="BGPR01008267">
    <property type="protein sequence ID" value="GBN32644.1"/>
    <property type="molecule type" value="Genomic_DNA"/>
</dbReference>
<accession>A0A4Y2N1Y9</accession>
<evidence type="ECO:0000313" key="2">
    <source>
        <dbReference type="Proteomes" id="UP000499080"/>
    </source>
</evidence>
<evidence type="ECO:0000313" key="1">
    <source>
        <dbReference type="EMBL" id="GBN32644.1"/>
    </source>
</evidence>